<evidence type="ECO:0000313" key="4">
    <source>
        <dbReference type="EMBL" id="MFC5368130.1"/>
    </source>
</evidence>
<dbReference type="PROSITE" id="PS51257">
    <property type="entry name" value="PROKAR_LIPOPROTEIN"/>
    <property type="match status" value="1"/>
</dbReference>
<evidence type="ECO:0000256" key="2">
    <source>
        <dbReference type="SAM" id="MobiDB-lite"/>
    </source>
</evidence>
<evidence type="ECO:0000259" key="3">
    <source>
        <dbReference type="Pfam" id="PF13360"/>
    </source>
</evidence>
<reference evidence="4 5" key="1">
    <citation type="journal article" date="2019" name="Int. J. Syst. Evol. Microbiol.">
        <title>The Global Catalogue of Microorganisms (GCM) 10K type strain sequencing project: providing services to taxonomists for standard genome sequencing and annotation.</title>
        <authorList>
            <consortium name="The Broad Institute Genomics Platform"/>
            <consortium name="The Broad Institute Genome Sequencing Center for Infectious Disease"/>
            <person name="Wu L."/>
            <person name="Ma J."/>
        </authorList>
    </citation>
    <scope>NUCLEOTIDE SEQUENCE [LARGE SCALE GENOMIC DNA]</scope>
    <source>
        <strain evidence="4 5">CGMCC 1.12237</strain>
    </source>
</reference>
<sequence length="406" mass="43034">MPTTERMPPTRRSLLRASAVAGTASLAGCVGDSPLADSPLADPIPPDPDTWPLANYDPQQTAANRGASPPTDPTVETFDSTEDASTVVVGGEGDERRVVVGGYDRLTAHRPDGSVAWRAGDADEVAIRPGSDICYATGGNAPFRALSLADGSRQWTTEAPNGFAVVPSTRGPFLPFNGGVDAYDREGTRRYRVARGDGLGYAGVALADTVYVTDVGMAERLRPRGAIRAFRERPPAAEWRVEQSLGYSHTVAVADGTVFVTDERTDGTGGVLALDAATGGVEWRRDLGQRPDGLAVGPDRLYLAVSIDRETEANLLFALRRDDGATDWTAAEYGPESGYYADPVVAGDSVLVGGKQVDRRAGFLQSFTLAGDEQWTVEFETAVRAVAPVADRLYVATDDGQLAILS</sequence>
<dbReference type="InterPro" id="IPR002372">
    <property type="entry name" value="PQQ_rpt_dom"/>
</dbReference>
<dbReference type="PANTHER" id="PTHR34512:SF30">
    <property type="entry name" value="OUTER MEMBRANE PROTEIN ASSEMBLY FACTOR BAMB"/>
    <property type="match status" value="1"/>
</dbReference>
<dbReference type="InterPro" id="IPR018391">
    <property type="entry name" value="PQQ_b-propeller_rpt"/>
</dbReference>
<organism evidence="4 5">
    <name type="scientific">Salinirubrum litoreum</name>
    <dbReference type="NCBI Taxonomy" id="1126234"/>
    <lineage>
        <taxon>Archaea</taxon>
        <taxon>Methanobacteriati</taxon>
        <taxon>Methanobacteriota</taxon>
        <taxon>Stenosarchaea group</taxon>
        <taxon>Halobacteria</taxon>
        <taxon>Halobacteriales</taxon>
        <taxon>Haloferacaceae</taxon>
        <taxon>Salinirubrum</taxon>
    </lineage>
</organism>
<dbReference type="RefSeq" id="WP_227230363.1">
    <property type="nucleotide sequence ID" value="NZ_JAJCVJ010000002.1"/>
</dbReference>
<dbReference type="SMART" id="SM00564">
    <property type="entry name" value="PQQ"/>
    <property type="match status" value="3"/>
</dbReference>
<evidence type="ECO:0000256" key="1">
    <source>
        <dbReference type="ARBA" id="ARBA00001935"/>
    </source>
</evidence>
<comment type="cofactor">
    <cofactor evidence="1">
        <name>Cu cation</name>
        <dbReference type="ChEBI" id="CHEBI:23378"/>
    </cofactor>
</comment>
<dbReference type="EMBL" id="JBHSKX010000002">
    <property type="protein sequence ID" value="MFC5368130.1"/>
    <property type="molecule type" value="Genomic_DNA"/>
</dbReference>
<dbReference type="Pfam" id="PF13360">
    <property type="entry name" value="PQQ_2"/>
    <property type="match status" value="1"/>
</dbReference>
<feature type="region of interest" description="Disordered" evidence="2">
    <location>
        <begin position="27"/>
        <end position="84"/>
    </location>
</feature>
<dbReference type="Gene3D" id="2.130.10.10">
    <property type="entry name" value="YVTN repeat-like/Quinoprotein amine dehydrogenase"/>
    <property type="match status" value="1"/>
</dbReference>
<keyword evidence="5" id="KW-1185">Reference proteome</keyword>
<gene>
    <name evidence="4" type="ORF">ACFPJ5_14435</name>
</gene>
<evidence type="ECO:0000313" key="5">
    <source>
        <dbReference type="Proteomes" id="UP001596201"/>
    </source>
</evidence>
<dbReference type="Proteomes" id="UP001596201">
    <property type="component" value="Unassembled WGS sequence"/>
</dbReference>
<dbReference type="InterPro" id="IPR015943">
    <property type="entry name" value="WD40/YVTN_repeat-like_dom_sf"/>
</dbReference>
<dbReference type="InterPro" id="IPR011045">
    <property type="entry name" value="N2O_reductase_N"/>
</dbReference>
<name>A0ABD5RDL9_9EURY</name>
<dbReference type="SUPFAM" id="SSF50974">
    <property type="entry name" value="Nitrous oxide reductase, N-terminal domain"/>
    <property type="match status" value="1"/>
</dbReference>
<dbReference type="PROSITE" id="PS51318">
    <property type="entry name" value="TAT"/>
    <property type="match status" value="1"/>
</dbReference>
<comment type="caution">
    <text evidence="4">The sequence shown here is derived from an EMBL/GenBank/DDBJ whole genome shotgun (WGS) entry which is preliminary data.</text>
</comment>
<accession>A0ABD5RDL9</accession>
<dbReference type="PANTHER" id="PTHR34512">
    <property type="entry name" value="CELL SURFACE PROTEIN"/>
    <property type="match status" value="1"/>
</dbReference>
<protein>
    <submittedName>
        <fullName evidence="4">PQQ-binding-like beta-propeller repeat protein</fullName>
    </submittedName>
</protein>
<dbReference type="InterPro" id="IPR011047">
    <property type="entry name" value="Quinoprotein_ADH-like_sf"/>
</dbReference>
<feature type="domain" description="Pyrrolo-quinoline quinone repeat" evidence="3">
    <location>
        <begin position="225"/>
        <end position="354"/>
    </location>
</feature>
<dbReference type="InterPro" id="IPR006311">
    <property type="entry name" value="TAT_signal"/>
</dbReference>
<dbReference type="SUPFAM" id="SSF50998">
    <property type="entry name" value="Quinoprotein alcohol dehydrogenase-like"/>
    <property type="match status" value="1"/>
</dbReference>
<dbReference type="AlphaFoldDB" id="A0ABD5RDL9"/>
<proteinExistence type="predicted"/>